<feature type="transmembrane region" description="Helical" evidence="1">
    <location>
        <begin position="6"/>
        <end position="27"/>
    </location>
</feature>
<evidence type="ECO:0000256" key="1">
    <source>
        <dbReference type="SAM" id="Phobius"/>
    </source>
</evidence>
<keyword evidence="1" id="KW-1133">Transmembrane helix</keyword>
<keyword evidence="1" id="KW-0812">Transmembrane</keyword>
<sequence length="103" mass="12097">MADYNYVLNLFSLLLIIGILFIIMYGCQYQKHRKIEKFMDIDDYNKSLENEKTPQQIAELAKKVANDEISIETFTNMIDEGKFTKDDLTKIIDYVGNFEKKIT</sequence>
<evidence type="ECO:0000313" key="2">
    <source>
        <dbReference type="EMBL" id="QHT03084.1"/>
    </source>
</evidence>
<accession>A0A6C0CHI7</accession>
<reference evidence="2" key="1">
    <citation type="journal article" date="2020" name="Nature">
        <title>Giant virus diversity and host interactions through global metagenomics.</title>
        <authorList>
            <person name="Schulz F."/>
            <person name="Roux S."/>
            <person name="Paez-Espino D."/>
            <person name="Jungbluth S."/>
            <person name="Walsh D.A."/>
            <person name="Denef V.J."/>
            <person name="McMahon K.D."/>
            <person name="Konstantinidis K.T."/>
            <person name="Eloe-Fadrosh E.A."/>
            <person name="Kyrpides N.C."/>
            <person name="Woyke T."/>
        </authorList>
    </citation>
    <scope>NUCLEOTIDE SEQUENCE</scope>
    <source>
        <strain evidence="2">GVMAG-M-3300020727-4</strain>
    </source>
</reference>
<dbReference type="EMBL" id="MN739405">
    <property type="protein sequence ID" value="QHT03084.1"/>
    <property type="molecule type" value="Genomic_DNA"/>
</dbReference>
<name>A0A6C0CHI7_9ZZZZ</name>
<dbReference type="AlphaFoldDB" id="A0A6C0CHI7"/>
<proteinExistence type="predicted"/>
<organism evidence="2">
    <name type="scientific">viral metagenome</name>
    <dbReference type="NCBI Taxonomy" id="1070528"/>
    <lineage>
        <taxon>unclassified sequences</taxon>
        <taxon>metagenomes</taxon>
        <taxon>organismal metagenomes</taxon>
    </lineage>
</organism>
<protein>
    <submittedName>
        <fullName evidence="2">Uncharacterized protein</fullName>
    </submittedName>
</protein>
<keyword evidence="1" id="KW-0472">Membrane</keyword>